<gene>
    <name evidence="1" type="ORF">C8J55DRAFT_489519</name>
</gene>
<name>A0A9W9AB08_9AGAR</name>
<dbReference type="EMBL" id="JANVFS010000017">
    <property type="protein sequence ID" value="KAJ4478704.1"/>
    <property type="molecule type" value="Genomic_DNA"/>
</dbReference>
<protein>
    <submittedName>
        <fullName evidence="1">Uncharacterized protein</fullName>
    </submittedName>
</protein>
<evidence type="ECO:0000313" key="1">
    <source>
        <dbReference type="EMBL" id="KAJ4478704.1"/>
    </source>
</evidence>
<comment type="caution">
    <text evidence="1">The sequence shown here is derived from an EMBL/GenBank/DDBJ whole genome shotgun (WGS) entry which is preliminary data.</text>
</comment>
<sequence>MGRYTPDPKVFGIPLLEQHVTSTPEFETMAPSTNGDVLLQYLSAAFLLGERVAESVPSRVVYVKTKEGATPCVVLASNKDHAASFGTEEGKETLKKVYEIIHLEQPPAWYRHNGKSLFTLMGRYTPDPKVFGIPLFKKYVKTTPEFETMAPSTNGDVLLQYLSAAFLLGERVAESVPSRVVYVDTKEGATPCVVLASNKDHAESFGTEEGRETLKKVYEIIRLEQPPAWYRCS</sequence>
<reference evidence="1" key="1">
    <citation type="submission" date="2022-08" db="EMBL/GenBank/DDBJ databases">
        <authorList>
            <consortium name="DOE Joint Genome Institute"/>
            <person name="Min B."/>
            <person name="Riley R."/>
            <person name="Sierra-Patev S."/>
            <person name="Naranjo-Ortiz M."/>
            <person name="Looney B."/>
            <person name="Konkel Z."/>
            <person name="Slot J.C."/>
            <person name="Sakamoto Y."/>
            <person name="Steenwyk J.L."/>
            <person name="Rokas A."/>
            <person name="Carro J."/>
            <person name="Camarero S."/>
            <person name="Ferreira P."/>
            <person name="Molpeceres G."/>
            <person name="Ruiz-Duenas F.J."/>
            <person name="Serrano A."/>
            <person name="Henrissat B."/>
            <person name="Drula E."/>
            <person name="Hughes K.W."/>
            <person name="Mata J.L."/>
            <person name="Ishikawa N.K."/>
            <person name="Vargas-Isla R."/>
            <person name="Ushijima S."/>
            <person name="Smith C.A."/>
            <person name="Ahrendt S."/>
            <person name="Andreopoulos W."/>
            <person name="He G."/>
            <person name="Labutti K."/>
            <person name="Lipzen A."/>
            <person name="Ng V."/>
            <person name="Sandor L."/>
            <person name="Barry K."/>
            <person name="Martinez A.T."/>
            <person name="Xiao Y."/>
            <person name="Gibbons J.G."/>
            <person name="Terashima K."/>
            <person name="Hibbett D.S."/>
            <person name="Grigoriev I.V."/>
        </authorList>
    </citation>
    <scope>NUCLEOTIDE SEQUENCE</scope>
    <source>
        <strain evidence="1">Sp2 HRB7682 ss15</strain>
    </source>
</reference>
<dbReference type="Proteomes" id="UP001150238">
    <property type="component" value="Unassembled WGS sequence"/>
</dbReference>
<dbReference type="AlphaFoldDB" id="A0A9W9AB08"/>
<reference evidence="1" key="2">
    <citation type="journal article" date="2023" name="Proc. Natl. Acad. Sci. U.S.A.">
        <title>A global phylogenomic analysis of the shiitake genus Lentinula.</title>
        <authorList>
            <person name="Sierra-Patev S."/>
            <person name="Min B."/>
            <person name="Naranjo-Ortiz M."/>
            <person name="Looney B."/>
            <person name="Konkel Z."/>
            <person name="Slot J.C."/>
            <person name="Sakamoto Y."/>
            <person name="Steenwyk J.L."/>
            <person name="Rokas A."/>
            <person name="Carro J."/>
            <person name="Camarero S."/>
            <person name="Ferreira P."/>
            <person name="Molpeceres G."/>
            <person name="Ruiz-Duenas F.J."/>
            <person name="Serrano A."/>
            <person name="Henrissat B."/>
            <person name="Drula E."/>
            <person name="Hughes K.W."/>
            <person name="Mata J.L."/>
            <person name="Ishikawa N.K."/>
            <person name="Vargas-Isla R."/>
            <person name="Ushijima S."/>
            <person name="Smith C.A."/>
            <person name="Donoghue J."/>
            <person name="Ahrendt S."/>
            <person name="Andreopoulos W."/>
            <person name="He G."/>
            <person name="LaButti K."/>
            <person name="Lipzen A."/>
            <person name="Ng V."/>
            <person name="Riley R."/>
            <person name="Sandor L."/>
            <person name="Barry K."/>
            <person name="Martinez A.T."/>
            <person name="Xiao Y."/>
            <person name="Gibbons J.G."/>
            <person name="Terashima K."/>
            <person name="Grigoriev I.V."/>
            <person name="Hibbett D."/>
        </authorList>
    </citation>
    <scope>NUCLEOTIDE SEQUENCE</scope>
    <source>
        <strain evidence="1">Sp2 HRB7682 ss15</strain>
    </source>
</reference>
<accession>A0A9W9AB08</accession>
<organism evidence="1 2">
    <name type="scientific">Lentinula lateritia</name>
    <dbReference type="NCBI Taxonomy" id="40482"/>
    <lineage>
        <taxon>Eukaryota</taxon>
        <taxon>Fungi</taxon>
        <taxon>Dikarya</taxon>
        <taxon>Basidiomycota</taxon>
        <taxon>Agaricomycotina</taxon>
        <taxon>Agaricomycetes</taxon>
        <taxon>Agaricomycetidae</taxon>
        <taxon>Agaricales</taxon>
        <taxon>Marasmiineae</taxon>
        <taxon>Omphalotaceae</taxon>
        <taxon>Lentinula</taxon>
    </lineage>
</organism>
<evidence type="ECO:0000313" key="2">
    <source>
        <dbReference type="Proteomes" id="UP001150238"/>
    </source>
</evidence>
<proteinExistence type="predicted"/>